<keyword evidence="3" id="KW-1185">Reference proteome</keyword>
<reference evidence="3" key="1">
    <citation type="journal article" date="2019" name="Int. J. Syst. Evol. Microbiol.">
        <title>The Global Catalogue of Microorganisms (GCM) 10K type strain sequencing project: providing services to taxonomists for standard genome sequencing and annotation.</title>
        <authorList>
            <consortium name="The Broad Institute Genomics Platform"/>
            <consortium name="The Broad Institute Genome Sequencing Center for Infectious Disease"/>
            <person name="Wu L."/>
            <person name="Ma J."/>
        </authorList>
    </citation>
    <scope>NUCLEOTIDE SEQUENCE [LARGE SCALE GENOMIC DNA]</scope>
    <source>
        <strain evidence="3">ZS-35-S2</strain>
    </source>
</reference>
<gene>
    <name evidence="2" type="ORF">ACFP2T_04570</name>
</gene>
<dbReference type="EMBL" id="JBHSPR010000001">
    <property type="protein sequence ID" value="MFC6015472.1"/>
    <property type="molecule type" value="Genomic_DNA"/>
</dbReference>
<feature type="compositionally biased region" description="Basic and acidic residues" evidence="1">
    <location>
        <begin position="1"/>
        <end position="15"/>
    </location>
</feature>
<organism evidence="2 3">
    <name type="scientific">Plantactinospora solaniradicis</name>
    <dbReference type="NCBI Taxonomy" id="1723736"/>
    <lineage>
        <taxon>Bacteria</taxon>
        <taxon>Bacillati</taxon>
        <taxon>Actinomycetota</taxon>
        <taxon>Actinomycetes</taxon>
        <taxon>Micromonosporales</taxon>
        <taxon>Micromonosporaceae</taxon>
        <taxon>Plantactinospora</taxon>
    </lineage>
</organism>
<protein>
    <submittedName>
        <fullName evidence="2">Uncharacterized protein</fullName>
    </submittedName>
</protein>
<evidence type="ECO:0000313" key="2">
    <source>
        <dbReference type="EMBL" id="MFC6015472.1"/>
    </source>
</evidence>
<comment type="caution">
    <text evidence="2">The sequence shown here is derived from an EMBL/GenBank/DDBJ whole genome shotgun (WGS) entry which is preliminary data.</text>
</comment>
<sequence length="218" mass="24140">MADEPAERPVSHDPLPDPFAGQPDWAPVPPRPIVLVPAASRVDLRGRRVLVGLPGLGWRADLRADERVVQGSRTYVPVLAEHEWYRAEAEQIEVFAPLVPADRVWVETLGETSPWEGGGSPIPRPARSDVISRLVSLDAPTHRSPVPVVEADAVAGRRVVQVADAVERRDLRAVTEVYTSADGDICVRVTAELDWYRWAWSGRPPTTLEVPVHLLWIE</sequence>
<proteinExistence type="predicted"/>
<evidence type="ECO:0000313" key="3">
    <source>
        <dbReference type="Proteomes" id="UP001596203"/>
    </source>
</evidence>
<feature type="region of interest" description="Disordered" evidence="1">
    <location>
        <begin position="1"/>
        <end position="23"/>
    </location>
</feature>
<dbReference type="Proteomes" id="UP001596203">
    <property type="component" value="Unassembled WGS sequence"/>
</dbReference>
<dbReference type="RefSeq" id="WP_377417536.1">
    <property type="nucleotide sequence ID" value="NZ_JBHSPR010000001.1"/>
</dbReference>
<evidence type="ECO:0000256" key="1">
    <source>
        <dbReference type="SAM" id="MobiDB-lite"/>
    </source>
</evidence>
<name>A0ABW1K2L6_9ACTN</name>
<accession>A0ABW1K2L6</accession>